<evidence type="ECO:0000256" key="1">
    <source>
        <dbReference type="ARBA" id="ARBA00010243"/>
    </source>
</evidence>
<dbReference type="KEGG" id="hor:Hore_14250"/>
<sequence>MEYRYTIKELPEEERPREKLIKHGARALSNAELLALIIRTGNKKRTAVELSQDILNFFGGLEALNDISVEEITRINGVGLAKGAQIQATVELSKRLFKAGKDNRPVVKSPGDVAELVMPDMRYLKQEVFKIILFDIKNQLIAISEISRGGLSSSIVHPREVFKEAIRRSSAAVILVHNHPSGDPSPSDEDINVTRRLVDSGKILGVDVLDHIIIGDGVYLSMKKENLI</sequence>
<dbReference type="eggNOG" id="COG2003">
    <property type="taxonomic scope" value="Bacteria"/>
</dbReference>
<dbReference type="STRING" id="373903.Hore_14250"/>
<dbReference type="Pfam" id="PF20582">
    <property type="entry name" value="UPF0758_N"/>
    <property type="match status" value="1"/>
</dbReference>
<dbReference type="Proteomes" id="UP000000719">
    <property type="component" value="Chromosome"/>
</dbReference>
<dbReference type="NCBIfam" id="NF000642">
    <property type="entry name" value="PRK00024.1"/>
    <property type="match status" value="1"/>
</dbReference>
<dbReference type="InterPro" id="IPR025657">
    <property type="entry name" value="RadC_JAB"/>
</dbReference>
<evidence type="ECO:0000256" key="6">
    <source>
        <dbReference type="ARBA" id="ARBA00023049"/>
    </source>
</evidence>
<dbReference type="InterPro" id="IPR001405">
    <property type="entry name" value="UPF0758"/>
</dbReference>
<keyword evidence="6" id="KW-0482">Metalloprotease</keyword>
<evidence type="ECO:0000313" key="10">
    <source>
        <dbReference type="Proteomes" id="UP000000719"/>
    </source>
</evidence>
<reference evidence="9 10" key="1">
    <citation type="journal article" date="2009" name="PLoS ONE">
        <title>Genome analysis of the anaerobic thermohalophilic bacterium Halothermothrix orenii.</title>
        <authorList>
            <person name="Mavromatis K."/>
            <person name="Ivanova N."/>
            <person name="Anderson I."/>
            <person name="Lykidis A."/>
            <person name="Hooper S.D."/>
            <person name="Sun H."/>
            <person name="Kunin V."/>
            <person name="Lapidus A."/>
            <person name="Hugenholtz P."/>
            <person name="Patel B."/>
            <person name="Kyrpides N.C."/>
        </authorList>
    </citation>
    <scope>NUCLEOTIDE SEQUENCE [LARGE SCALE GENOMIC DNA]</scope>
    <source>
        <strain evidence="10">H 168 / OCM 544 / DSM 9562</strain>
    </source>
</reference>
<evidence type="ECO:0000256" key="3">
    <source>
        <dbReference type="ARBA" id="ARBA00022723"/>
    </source>
</evidence>
<evidence type="ECO:0000256" key="4">
    <source>
        <dbReference type="ARBA" id="ARBA00022801"/>
    </source>
</evidence>
<dbReference type="AlphaFoldDB" id="B8CY05"/>
<dbReference type="SUPFAM" id="SSF102712">
    <property type="entry name" value="JAB1/MPN domain"/>
    <property type="match status" value="1"/>
</dbReference>
<dbReference type="GO" id="GO:0046872">
    <property type="term" value="F:metal ion binding"/>
    <property type="evidence" value="ECO:0007669"/>
    <property type="project" value="UniProtKB-KW"/>
</dbReference>
<evidence type="ECO:0000313" key="9">
    <source>
        <dbReference type="EMBL" id="ACL70174.1"/>
    </source>
</evidence>
<dbReference type="InterPro" id="IPR037518">
    <property type="entry name" value="MPN"/>
</dbReference>
<accession>B8CY05</accession>
<dbReference type="CDD" id="cd08071">
    <property type="entry name" value="MPN_DUF2466"/>
    <property type="match status" value="1"/>
</dbReference>
<evidence type="ECO:0000259" key="8">
    <source>
        <dbReference type="PROSITE" id="PS50249"/>
    </source>
</evidence>
<gene>
    <name evidence="9" type="ordered locus">Hore_14250</name>
</gene>
<dbReference type="HOGENOM" id="CLU_073529_0_2_9"/>
<dbReference type="GO" id="GO:0006508">
    <property type="term" value="P:proteolysis"/>
    <property type="evidence" value="ECO:0007669"/>
    <property type="project" value="UniProtKB-KW"/>
</dbReference>
<dbReference type="EMBL" id="CP001098">
    <property type="protein sequence ID" value="ACL70174.1"/>
    <property type="molecule type" value="Genomic_DNA"/>
</dbReference>
<dbReference type="InterPro" id="IPR046778">
    <property type="entry name" value="UPF0758_N"/>
</dbReference>
<dbReference type="OrthoDB" id="9804482at2"/>
<evidence type="ECO:0000256" key="2">
    <source>
        <dbReference type="ARBA" id="ARBA00022670"/>
    </source>
</evidence>
<dbReference type="InterPro" id="IPR020891">
    <property type="entry name" value="UPF0758_CS"/>
</dbReference>
<dbReference type="Gene3D" id="3.40.140.10">
    <property type="entry name" value="Cytidine Deaminase, domain 2"/>
    <property type="match status" value="1"/>
</dbReference>
<feature type="domain" description="MPN" evidence="8">
    <location>
        <begin position="106"/>
        <end position="228"/>
    </location>
</feature>
<keyword evidence="3" id="KW-0479">Metal-binding</keyword>
<proteinExistence type="inferred from homology"/>
<organism evidence="9 10">
    <name type="scientific">Halothermothrix orenii (strain H 168 / OCM 544 / DSM 9562)</name>
    <dbReference type="NCBI Taxonomy" id="373903"/>
    <lineage>
        <taxon>Bacteria</taxon>
        <taxon>Bacillati</taxon>
        <taxon>Bacillota</taxon>
        <taxon>Clostridia</taxon>
        <taxon>Halanaerobiales</taxon>
        <taxon>Halothermotrichaceae</taxon>
        <taxon>Halothermothrix</taxon>
    </lineage>
</organism>
<dbReference type="PANTHER" id="PTHR30471">
    <property type="entry name" value="DNA REPAIR PROTEIN RADC"/>
    <property type="match status" value="1"/>
</dbReference>
<keyword evidence="2" id="KW-0645">Protease</keyword>
<dbReference type="PROSITE" id="PS01302">
    <property type="entry name" value="UPF0758"/>
    <property type="match status" value="1"/>
</dbReference>
<dbReference type="RefSeq" id="WP_012636357.1">
    <property type="nucleotide sequence ID" value="NC_011899.1"/>
</dbReference>
<protein>
    <submittedName>
        <fullName evidence="9">DNA repair protein RadC</fullName>
    </submittedName>
</protein>
<evidence type="ECO:0000256" key="5">
    <source>
        <dbReference type="ARBA" id="ARBA00022833"/>
    </source>
</evidence>
<keyword evidence="5" id="KW-0862">Zinc</keyword>
<keyword evidence="10" id="KW-1185">Reference proteome</keyword>
<keyword evidence="4" id="KW-0378">Hydrolase</keyword>
<dbReference type="NCBIfam" id="TIGR00608">
    <property type="entry name" value="radc"/>
    <property type="match status" value="1"/>
</dbReference>
<evidence type="ECO:0000256" key="7">
    <source>
        <dbReference type="RuleBase" id="RU003797"/>
    </source>
</evidence>
<comment type="similarity">
    <text evidence="1 7">Belongs to the UPF0758 family.</text>
</comment>
<name>B8CY05_HALOH</name>
<dbReference type="Pfam" id="PF04002">
    <property type="entry name" value="RadC"/>
    <property type="match status" value="1"/>
</dbReference>
<dbReference type="PANTHER" id="PTHR30471:SF3">
    <property type="entry name" value="UPF0758 PROTEIN YEES-RELATED"/>
    <property type="match status" value="1"/>
</dbReference>
<dbReference type="PROSITE" id="PS50249">
    <property type="entry name" value="MPN"/>
    <property type="match status" value="1"/>
</dbReference>
<dbReference type="GO" id="GO:0008237">
    <property type="term" value="F:metallopeptidase activity"/>
    <property type="evidence" value="ECO:0007669"/>
    <property type="project" value="UniProtKB-KW"/>
</dbReference>
<dbReference type="SUPFAM" id="SSF47781">
    <property type="entry name" value="RuvA domain 2-like"/>
    <property type="match status" value="1"/>
</dbReference>
<dbReference type="InterPro" id="IPR010994">
    <property type="entry name" value="RuvA_2-like"/>
</dbReference>